<feature type="compositionally biased region" description="Basic and acidic residues" evidence="2">
    <location>
        <begin position="33"/>
        <end position="51"/>
    </location>
</feature>
<feature type="compositionally biased region" description="Basic and acidic residues" evidence="2">
    <location>
        <begin position="709"/>
        <end position="719"/>
    </location>
</feature>
<feature type="compositionally biased region" description="Basic and acidic residues" evidence="2">
    <location>
        <begin position="449"/>
        <end position="460"/>
    </location>
</feature>
<feature type="compositionally biased region" description="Basic residues" evidence="2">
    <location>
        <begin position="430"/>
        <end position="448"/>
    </location>
</feature>
<dbReference type="InterPro" id="IPR005612">
    <property type="entry name" value="CCAAT-binding_factor"/>
</dbReference>
<feature type="compositionally biased region" description="Acidic residues" evidence="2">
    <location>
        <begin position="652"/>
        <end position="680"/>
    </location>
</feature>
<dbReference type="InterPro" id="IPR016024">
    <property type="entry name" value="ARM-type_fold"/>
</dbReference>
<organism evidence="4">
    <name type="scientific">Picocystis salinarum</name>
    <dbReference type="NCBI Taxonomy" id="88271"/>
    <lineage>
        <taxon>Eukaryota</taxon>
        <taxon>Viridiplantae</taxon>
        <taxon>Chlorophyta</taxon>
        <taxon>Picocystophyceae</taxon>
        <taxon>Picocystales</taxon>
        <taxon>Picocystaceae</taxon>
        <taxon>Picocystis</taxon>
    </lineage>
</organism>
<dbReference type="EMBL" id="HBIS01001626">
    <property type="protein sequence ID" value="CAE0607617.1"/>
    <property type="molecule type" value="Transcribed_RNA"/>
</dbReference>
<accession>A0A7S3UA03</accession>
<name>A0A7S3UA03_9CHLO</name>
<dbReference type="PANTHER" id="PTHR12048:SF0">
    <property type="entry name" value="CCAAT_ENHANCER-BINDING PROTEIN ZETA"/>
    <property type="match status" value="1"/>
</dbReference>
<dbReference type="PANTHER" id="PTHR12048">
    <property type="entry name" value="CCAAT-BINDING FACTOR-RELATED"/>
    <property type="match status" value="1"/>
</dbReference>
<dbReference type="AlphaFoldDB" id="A0A7S3UA03"/>
<dbReference type="Pfam" id="PF03914">
    <property type="entry name" value="CBF"/>
    <property type="match status" value="1"/>
</dbReference>
<evidence type="ECO:0000259" key="3">
    <source>
        <dbReference type="Pfam" id="PF03914"/>
    </source>
</evidence>
<feature type="compositionally biased region" description="Basic and acidic residues" evidence="2">
    <location>
        <begin position="86"/>
        <end position="106"/>
    </location>
</feature>
<feature type="compositionally biased region" description="Acidic residues" evidence="2">
    <location>
        <begin position="854"/>
        <end position="867"/>
    </location>
</feature>
<feature type="region of interest" description="Disordered" evidence="2">
    <location>
        <begin position="426"/>
        <end position="460"/>
    </location>
</feature>
<feature type="compositionally biased region" description="Acidic residues" evidence="2">
    <location>
        <begin position="918"/>
        <end position="961"/>
    </location>
</feature>
<dbReference type="InterPro" id="IPR040155">
    <property type="entry name" value="CEBPZ/Mak21-like"/>
</dbReference>
<feature type="compositionally biased region" description="Acidic residues" evidence="2">
    <location>
        <begin position="892"/>
        <end position="907"/>
    </location>
</feature>
<dbReference type="SUPFAM" id="SSF48371">
    <property type="entry name" value="ARM repeat"/>
    <property type="match status" value="1"/>
</dbReference>
<feature type="region of interest" description="Disordered" evidence="2">
    <location>
        <begin position="839"/>
        <end position="1029"/>
    </location>
</feature>
<gene>
    <name evidence="4" type="ORF">PSAL00342_LOCUS1434</name>
</gene>
<feature type="compositionally biased region" description="Basic and acidic residues" evidence="2">
    <location>
        <begin position="65"/>
        <end position="76"/>
    </location>
</feature>
<feature type="compositionally biased region" description="Basic residues" evidence="2">
    <location>
        <begin position="1007"/>
        <end position="1029"/>
    </location>
</feature>
<reference evidence="4" key="1">
    <citation type="submission" date="2021-01" db="EMBL/GenBank/DDBJ databases">
        <authorList>
            <person name="Corre E."/>
            <person name="Pelletier E."/>
            <person name="Niang G."/>
            <person name="Scheremetjew M."/>
            <person name="Finn R."/>
            <person name="Kale V."/>
            <person name="Holt S."/>
            <person name="Cochrane G."/>
            <person name="Meng A."/>
            <person name="Brown T."/>
            <person name="Cohen L."/>
        </authorList>
    </citation>
    <scope>NUCLEOTIDE SEQUENCE</scope>
    <source>
        <strain evidence="4">CCMP1897</strain>
    </source>
</reference>
<protein>
    <recommendedName>
        <fullName evidence="3">CCAAT-binding factor domain-containing protein</fullName>
    </recommendedName>
</protein>
<evidence type="ECO:0000256" key="1">
    <source>
        <dbReference type="ARBA" id="ARBA00007797"/>
    </source>
</evidence>
<sequence length="1029" mass="114020">MSADVARQSDLHREVAAVAADLGLAGSGPGSKGFDDRDFRPKAHEQGKATADEVPGNRGKKKDRKHENDRTVDKNSTKGGKSTRRKVGDAPRKKSSEPMEWERPPRVTVDAHARRLAERVAGCWHHVAEEIGPLPGTKSKKGFPATAPKLPTAGIVVQLRDKAEKIMAQVAAATAAASKDSDATWMRAAQRSGTTADRVAAHALLIRSSACGNLRSLDALTGMVSRGHARVIGDALDALTALFTSELLPDRKLVYFHEQPLHRVDVGTEDGEVRLLLWYVEDAIKKKYGQFVVDLEEKAKHALQFVREKTVKTCFELLVRKPEQEQLLLSILVNKYGDKERKVASKAGYLLSCLLVEHPMMKPIVFREVRRFVFRPNLSDRAKYYSIIFLNQMVLSDKEAEGGSALAKDLIDCYFALFTRVQGKMQEKKEKKKPQKKPRSVVKKPKKGSKQERVGDNKEKEAGMDARMLGAILTGVNRAFPYVHIDEVDPLLNRHMPSLFKMIHGDSFNVSVQALMLLFQLKSRQHAASDRFYRALYSVLLSSSLPKSSKASLFLSLLFKAIKGDANNARVLAFVKRLLQVAVGMQPNFTCGCLMLVSEIAKTKRSVFRAILEPEKKDVKGDALGDEEAVQEPNNSQSAAHTRKTDSKTDDREDDDQDIEFNADEGMLEGVCEDGTEDSLDSDREDSFQKALSSGGPEQSDGVLHHSSRPGEGRYDMRKRDPEYSGAECSCLWELNTLADHYHPSVAAMARSLLAGDPVVYDGDPIREFPLSVFLDRFIQKKPKIARENLKGSSLMQPETLVSKRLTMGSSEFAALAEGEVPPDEVFFHRFFTAKRQAGSEGRKSRKKRKSEDDGAESSDEDSDDGSESGHELDSEEEEMAWDAAMSGSGSEQDEEGVDAVDQENEYDYSQLARMVEEGSDSGESLLDDEAVEDLSDDTTVETSDEADGVESEEGVENEDVDAPKSRRKKREDGGQVFASVEDYAHLIGADHTSLPPPGIEDERENKRKRGARGKKDVRKRSKTSFHGS</sequence>
<proteinExistence type="inferred from homology"/>
<feature type="domain" description="CCAAT-binding factor" evidence="3">
    <location>
        <begin position="511"/>
        <end position="750"/>
    </location>
</feature>
<feature type="region of interest" description="Disordered" evidence="2">
    <location>
        <begin position="619"/>
        <end position="719"/>
    </location>
</feature>
<dbReference type="GO" id="GO:0005634">
    <property type="term" value="C:nucleus"/>
    <property type="evidence" value="ECO:0007669"/>
    <property type="project" value="TreeGrafter"/>
</dbReference>
<evidence type="ECO:0000313" key="4">
    <source>
        <dbReference type="EMBL" id="CAE0607617.1"/>
    </source>
</evidence>
<comment type="similarity">
    <text evidence="1">Belongs to the CBF/MAK21 family.</text>
</comment>
<feature type="region of interest" description="Disordered" evidence="2">
    <location>
        <begin position="21"/>
        <end position="106"/>
    </location>
</feature>
<evidence type="ECO:0000256" key="2">
    <source>
        <dbReference type="SAM" id="MobiDB-lite"/>
    </source>
</evidence>